<evidence type="ECO:0008006" key="4">
    <source>
        <dbReference type="Google" id="ProtNLM"/>
    </source>
</evidence>
<evidence type="ECO:0000256" key="1">
    <source>
        <dbReference type="SAM" id="Phobius"/>
    </source>
</evidence>
<gene>
    <name evidence="2" type="ORF">GCM10011415_18740</name>
</gene>
<keyword evidence="3" id="KW-1185">Reference proteome</keyword>
<dbReference type="EMBL" id="BMJV01000003">
    <property type="protein sequence ID" value="GGG71200.1"/>
    <property type="molecule type" value="Genomic_DNA"/>
</dbReference>
<protein>
    <recommendedName>
        <fullName evidence="4">50S ribosomal protein L35</fullName>
    </recommendedName>
</protein>
<sequence>MTADQFLVLGLFLGMISIPAMLSAWSDRRRPVVGLVVGLAGIAIVLYANTRKPDGYRPAEVPEAFYGVLADIIR</sequence>
<keyword evidence="1" id="KW-1133">Transmembrane helix</keyword>
<name>A0A8J2ZJR6_9RHOB</name>
<proteinExistence type="predicted"/>
<reference evidence="2" key="2">
    <citation type="submission" date="2020-09" db="EMBL/GenBank/DDBJ databases">
        <authorList>
            <person name="Sun Q."/>
            <person name="Zhou Y."/>
        </authorList>
    </citation>
    <scope>NUCLEOTIDE SEQUENCE</scope>
    <source>
        <strain evidence="2">CGMCC 1.15762</strain>
    </source>
</reference>
<feature type="transmembrane region" description="Helical" evidence="1">
    <location>
        <begin position="6"/>
        <end position="25"/>
    </location>
</feature>
<dbReference type="Proteomes" id="UP000617145">
    <property type="component" value="Unassembled WGS sequence"/>
</dbReference>
<reference evidence="2" key="1">
    <citation type="journal article" date="2014" name="Int. J. Syst. Evol. Microbiol.">
        <title>Complete genome sequence of Corynebacterium casei LMG S-19264T (=DSM 44701T), isolated from a smear-ripened cheese.</title>
        <authorList>
            <consortium name="US DOE Joint Genome Institute (JGI-PGF)"/>
            <person name="Walter F."/>
            <person name="Albersmeier A."/>
            <person name="Kalinowski J."/>
            <person name="Ruckert C."/>
        </authorList>
    </citation>
    <scope>NUCLEOTIDE SEQUENCE</scope>
    <source>
        <strain evidence="2">CGMCC 1.15762</strain>
    </source>
</reference>
<evidence type="ECO:0000313" key="3">
    <source>
        <dbReference type="Proteomes" id="UP000617145"/>
    </source>
</evidence>
<feature type="transmembrane region" description="Helical" evidence="1">
    <location>
        <begin position="32"/>
        <end position="48"/>
    </location>
</feature>
<dbReference type="RefSeq" id="WP_188789958.1">
    <property type="nucleotide sequence ID" value="NZ_BMJV01000003.1"/>
</dbReference>
<accession>A0A8J2ZJR6</accession>
<comment type="caution">
    <text evidence="2">The sequence shown here is derived from an EMBL/GenBank/DDBJ whole genome shotgun (WGS) entry which is preliminary data.</text>
</comment>
<keyword evidence="1" id="KW-0472">Membrane</keyword>
<evidence type="ECO:0000313" key="2">
    <source>
        <dbReference type="EMBL" id="GGG71200.1"/>
    </source>
</evidence>
<keyword evidence="1" id="KW-0812">Transmembrane</keyword>
<dbReference type="AlphaFoldDB" id="A0A8J2ZJR6"/>
<organism evidence="2 3">
    <name type="scientific">Salipiger pallidus</name>
    <dbReference type="NCBI Taxonomy" id="1775170"/>
    <lineage>
        <taxon>Bacteria</taxon>
        <taxon>Pseudomonadati</taxon>
        <taxon>Pseudomonadota</taxon>
        <taxon>Alphaproteobacteria</taxon>
        <taxon>Rhodobacterales</taxon>
        <taxon>Roseobacteraceae</taxon>
        <taxon>Salipiger</taxon>
    </lineage>
</organism>